<dbReference type="Proteomes" id="UP000800235">
    <property type="component" value="Unassembled WGS sequence"/>
</dbReference>
<accession>A0A9P4U0R5</accession>
<dbReference type="PROSITE" id="PS50850">
    <property type="entry name" value="MFS"/>
    <property type="match status" value="1"/>
</dbReference>
<feature type="transmembrane region" description="Helical" evidence="3">
    <location>
        <begin position="101"/>
        <end position="118"/>
    </location>
</feature>
<dbReference type="EMBL" id="MU007019">
    <property type="protein sequence ID" value="KAF2433864.1"/>
    <property type="molecule type" value="Genomic_DNA"/>
</dbReference>
<dbReference type="PANTHER" id="PTHR11360:SF130">
    <property type="entry name" value="MAJOR FACILITATOR SUPERFAMILY (MFS) PROFILE DOMAIN-CONTAINING PROTEIN-RELATED"/>
    <property type="match status" value="1"/>
</dbReference>
<evidence type="ECO:0000259" key="4">
    <source>
        <dbReference type="PROSITE" id="PS50850"/>
    </source>
</evidence>
<comment type="caution">
    <text evidence="5">The sequence shown here is derived from an EMBL/GenBank/DDBJ whole genome shotgun (WGS) entry which is preliminary data.</text>
</comment>
<dbReference type="SUPFAM" id="SSF103473">
    <property type="entry name" value="MFS general substrate transporter"/>
    <property type="match status" value="1"/>
</dbReference>
<feature type="transmembrane region" description="Helical" evidence="3">
    <location>
        <begin position="63"/>
        <end position="86"/>
    </location>
</feature>
<dbReference type="Pfam" id="PF07690">
    <property type="entry name" value="MFS_1"/>
    <property type="match status" value="1"/>
</dbReference>
<dbReference type="Gene3D" id="1.20.1250.20">
    <property type="entry name" value="MFS general substrate transporter like domains"/>
    <property type="match status" value="2"/>
</dbReference>
<feature type="domain" description="Major facilitator superfamily (MFS) profile" evidence="4">
    <location>
        <begin position="62"/>
        <end position="444"/>
    </location>
</feature>
<evidence type="ECO:0000256" key="2">
    <source>
        <dbReference type="ARBA" id="ARBA00006727"/>
    </source>
</evidence>
<feature type="transmembrane region" description="Helical" evidence="3">
    <location>
        <begin position="261"/>
        <end position="282"/>
    </location>
</feature>
<feature type="transmembrane region" description="Helical" evidence="3">
    <location>
        <begin position="328"/>
        <end position="348"/>
    </location>
</feature>
<organism evidence="5 6">
    <name type="scientific">Tothia fuscella</name>
    <dbReference type="NCBI Taxonomy" id="1048955"/>
    <lineage>
        <taxon>Eukaryota</taxon>
        <taxon>Fungi</taxon>
        <taxon>Dikarya</taxon>
        <taxon>Ascomycota</taxon>
        <taxon>Pezizomycotina</taxon>
        <taxon>Dothideomycetes</taxon>
        <taxon>Pleosporomycetidae</taxon>
        <taxon>Venturiales</taxon>
        <taxon>Cylindrosympodiaceae</taxon>
        <taxon>Tothia</taxon>
    </lineage>
</organism>
<keyword evidence="3" id="KW-1133">Transmembrane helix</keyword>
<dbReference type="InterPro" id="IPR050327">
    <property type="entry name" value="Proton-linked_MCT"/>
</dbReference>
<keyword evidence="3" id="KW-0812">Transmembrane</keyword>
<keyword evidence="3" id="KW-0472">Membrane</keyword>
<evidence type="ECO:0000256" key="3">
    <source>
        <dbReference type="SAM" id="Phobius"/>
    </source>
</evidence>
<keyword evidence="6" id="KW-1185">Reference proteome</keyword>
<dbReference type="GO" id="GO:0016020">
    <property type="term" value="C:membrane"/>
    <property type="evidence" value="ECO:0007669"/>
    <property type="project" value="UniProtKB-SubCell"/>
</dbReference>
<feature type="transmembrane region" description="Helical" evidence="3">
    <location>
        <begin position="302"/>
        <end position="321"/>
    </location>
</feature>
<gene>
    <name evidence="5" type="ORF">EJ08DRAFT_668770</name>
</gene>
<evidence type="ECO:0000313" key="6">
    <source>
        <dbReference type="Proteomes" id="UP000800235"/>
    </source>
</evidence>
<dbReference type="InterPro" id="IPR011701">
    <property type="entry name" value="MFS"/>
</dbReference>
<dbReference type="GO" id="GO:0022857">
    <property type="term" value="F:transmembrane transporter activity"/>
    <property type="evidence" value="ECO:0007669"/>
    <property type="project" value="InterPro"/>
</dbReference>
<feature type="transmembrane region" description="Helical" evidence="3">
    <location>
        <begin position="130"/>
        <end position="153"/>
    </location>
</feature>
<feature type="transmembrane region" description="Helical" evidence="3">
    <location>
        <begin position="386"/>
        <end position="407"/>
    </location>
</feature>
<evidence type="ECO:0000256" key="1">
    <source>
        <dbReference type="ARBA" id="ARBA00004141"/>
    </source>
</evidence>
<protein>
    <submittedName>
        <fullName evidence="5">Monocarboxylate permease</fullName>
    </submittedName>
</protein>
<feature type="transmembrane region" description="Helical" evidence="3">
    <location>
        <begin position="419"/>
        <end position="438"/>
    </location>
</feature>
<reference evidence="5" key="1">
    <citation type="journal article" date="2020" name="Stud. Mycol.">
        <title>101 Dothideomycetes genomes: a test case for predicting lifestyles and emergence of pathogens.</title>
        <authorList>
            <person name="Haridas S."/>
            <person name="Albert R."/>
            <person name="Binder M."/>
            <person name="Bloem J."/>
            <person name="Labutti K."/>
            <person name="Salamov A."/>
            <person name="Andreopoulos B."/>
            <person name="Baker S."/>
            <person name="Barry K."/>
            <person name="Bills G."/>
            <person name="Bluhm B."/>
            <person name="Cannon C."/>
            <person name="Castanera R."/>
            <person name="Culley D."/>
            <person name="Daum C."/>
            <person name="Ezra D."/>
            <person name="Gonzalez J."/>
            <person name="Henrissat B."/>
            <person name="Kuo A."/>
            <person name="Liang C."/>
            <person name="Lipzen A."/>
            <person name="Lutzoni F."/>
            <person name="Magnuson J."/>
            <person name="Mondo S."/>
            <person name="Nolan M."/>
            <person name="Ohm R."/>
            <person name="Pangilinan J."/>
            <person name="Park H.-J."/>
            <person name="Ramirez L."/>
            <person name="Alfaro M."/>
            <person name="Sun H."/>
            <person name="Tritt A."/>
            <person name="Yoshinaga Y."/>
            <person name="Zwiers L.-H."/>
            <person name="Turgeon B."/>
            <person name="Goodwin S."/>
            <person name="Spatafora J."/>
            <person name="Crous P."/>
            <person name="Grigoriev I."/>
        </authorList>
    </citation>
    <scope>NUCLEOTIDE SEQUENCE</scope>
    <source>
        <strain evidence="5">CBS 130266</strain>
    </source>
</reference>
<dbReference type="AlphaFoldDB" id="A0A9P4U0R5"/>
<comment type="similarity">
    <text evidence="2">Belongs to the major facilitator superfamily. Monocarboxylate porter (TC 2.A.1.13) family.</text>
</comment>
<feature type="transmembrane region" description="Helical" evidence="3">
    <location>
        <begin position="220"/>
        <end position="240"/>
    </location>
</feature>
<feature type="transmembrane region" description="Helical" evidence="3">
    <location>
        <begin position="354"/>
        <end position="374"/>
    </location>
</feature>
<feature type="transmembrane region" description="Helical" evidence="3">
    <location>
        <begin position="189"/>
        <end position="208"/>
    </location>
</feature>
<evidence type="ECO:0000313" key="5">
    <source>
        <dbReference type="EMBL" id="KAF2433864.1"/>
    </source>
</evidence>
<proteinExistence type="inferred from homology"/>
<comment type="subcellular location">
    <subcellularLocation>
        <location evidence="1">Membrane</location>
        <topology evidence="1">Multi-pass membrane protein</topology>
    </subcellularLocation>
</comment>
<name>A0A9P4U0R5_9PEZI</name>
<dbReference type="InterPro" id="IPR020846">
    <property type="entry name" value="MFS_dom"/>
</dbReference>
<feature type="transmembrane region" description="Helical" evidence="3">
    <location>
        <begin position="165"/>
        <end position="182"/>
    </location>
</feature>
<sequence>MNSGQSVLFGPRYLYWCGCASIIEVQRLRQARRIAVAAEDYDETSNDESTTIKPIPHGGWQGWVQVFLSHLINFNSFGFMLSFGIFQKYYTDTLNITPSNVSWIGTTSLFLVYFVGVFSGRAMDAGYYRYTLATGIAFQLIGVFATSFSTTYYQLFLAQGLCQGVGNGLVFTPCVALVSTYFEPRRRSVAVSLVACGGATGGMVFPALAQSLLDKIGFAWTVRIMGFVMLTTSAIVLPFSKPRLQSHRKAALIDKSALKEVPYLLFCGGIFLGFWGLYFAYYYVRPFGREILNCSSDTSFNLILVINSFGIPGRILPAVLADRFFTPLDVLVPFICINGILLYCWIAITSIPSFYVWVAVYGFFAGGSQSLFQASASGFTKDPSKAGIRIGMVCTFVSFACLSGPPISGKLVEYLNGRYLAAQLFGGSVMLAGGIALFGSRVARNRAQPSASQRSE</sequence>
<dbReference type="InterPro" id="IPR036259">
    <property type="entry name" value="MFS_trans_sf"/>
</dbReference>
<dbReference type="PANTHER" id="PTHR11360">
    <property type="entry name" value="MONOCARBOXYLATE TRANSPORTER"/>
    <property type="match status" value="1"/>
</dbReference>
<dbReference type="OrthoDB" id="6499973at2759"/>